<keyword evidence="1" id="KW-1133">Transmembrane helix</keyword>
<feature type="transmembrane region" description="Helical" evidence="1">
    <location>
        <begin position="137"/>
        <end position="155"/>
    </location>
</feature>
<evidence type="ECO:0000256" key="1">
    <source>
        <dbReference type="SAM" id="Phobius"/>
    </source>
</evidence>
<dbReference type="AlphaFoldDB" id="A0A3P6QQ36"/>
<reference evidence="2 3" key="1">
    <citation type="submission" date="2018-11" db="EMBL/GenBank/DDBJ databases">
        <authorList>
            <consortium name="Pathogen Informatics"/>
        </authorList>
    </citation>
    <scope>NUCLEOTIDE SEQUENCE [LARGE SCALE GENOMIC DNA]</scope>
</reference>
<dbReference type="Proteomes" id="UP000281553">
    <property type="component" value="Unassembled WGS sequence"/>
</dbReference>
<sequence>MAAAAAAGLAMRLTQLNVQVSGGKLDPTKGLFAPMSSQDVYVPVTPGITFHFENYGTNEIRGLYDMFIFSINLEASGARRNVSQMTFDETFLLTDVILWPLVAVRRRAKKVWPEGSTGPNHNPCLIYDCAMTDTVQAISLILLGGFIIVGVTNLARVTYRR</sequence>
<keyword evidence="1" id="KW-0812">Transmembrane</keyword>
<keyword evidence="1" id="KW-0472">Membrane</keyword>
<accession>A0A3P6QQ36</accession>
<dbReference type="EMBL" id="UYRU01010576">
    <property type="protein sequence ID" value="VDK45770.1"/>
    <property type="molecule type" value="Genomic_DNA"/>
</dbReference>
<evidence type="ECO:0000313" key="3">
    <source>
        <dbReference type="Proteomes" id="UP000281553"/>
    </source>
</evidence>
<gene>
    <name evidence="2" type="ORF">DILT_LOCUS1516</name>
</gene>
<protein>
    <submittedName>
        <fullName evidence="2">Uncharacterized protein</fullName>
    </submittedName>
</protein>
<proteinExistence type="predicted"/>
<organism evidence="2 3">
    <name type="scientific">Dibothriocephalus latus</name>
    <name type="common">Fish tapeworm</name>
    <name type="synonym">Diphyllobothrium latum</name>
    <dbReference type="NCBI Taxonomy" id="60516"/>
    <lineage>
        <taxon>Eukaryota</taxon>
        <taxon>Metazoa</taxon>
        <taxon>Spiralia</taxon>
        <taxon>Lophotrochozoa</taxon>
        <taxon>Platyhelminthes</taxon>
        <taxon>Cestoda</taxon>
        <taxon>Eucestoda</taxon>
        <taxon>Diphyllobothriidea</taxon>
        <taxon>Diphyllobothriidae</taxon>
        <taxon>Dibothriocephalus</taxon>
    </lineage>
</organism>
<keyword evidence="3" id="KW-1185">Reference proteome</keyword>
<evidence type="ECO:0000313" key="2">
    <source>
        <dbReference type="EMBL" id="VDK45770.1"/>
    </source>
</evidence>
<name>A0A3P6QQ36_DIBLA</name>